<evidence type="ECO:0000313" key="1">
    <source>
        <dbReference type="EMBL" id="QJA69985.1"/>
    </source>
</evidence>
<dbReference type="EMBL" id="MT143418">
    <property type="protein sequence ID" value="QJA96621.1"/>
    <property type="molecule type" value="Genomic_DNA"/>
</dbReference>
<organism evidence="1">
    <name type="scientific">viral metagenome</name>
    <dbReference type="NCBI Taxonomy" id="1070528"/>
    <lineage>
        <taxon>unclassified sequences</taxon>
        <taxon>metagenomes</taxon>
        <taxon>organismal metagenomes</taxon>
    </lineage>
</organism>
<dbReference type="AlphaFoldDB" id="A0A6M3JLI8"/>
<sequence>MPGYSNKTVTVSFRVPVEIYTKLVKRANRKRLGVNEYIKDKILYDVNRKH</sequence>
<reference evidence="1" key="1">
    <citation type="submission" date="2020-03" db="EMBL/GenBank/DDBJ databases">
        <title>The deep terrestrial virosphere.</title>
        <authorList>
            <person name="Holmfeldt K."/>
            <person name="Nilsson E."/>
            <person name="Simone D."/>
            <person name="Lopez-Fernandez M."/>
            <person name="Wu X."/>
            <person name="de Brujin I."/>
            <person name="Lundin D."/>
            <person name="Andersson A."/>
            <person name="Bertilsson S."/>
            <person name="Dopson M."/>
        </authorList>
    </citation>
    <scope>NUCLEOTIDE SEQUENCE</scope>
    <source>
        <strain evidence="1">MM415A04091</strain>
        <strain evidence="2">MM415B07853</strain>
    </source>
</reference>
<proteinExistence type="predicted"/>
<protein>
    <submittedName>
        <fullName evidence="1">Uncharacterized protein</fullName>
    </submittedName>
</protein>
<gene>
    <name evidence="1" type="ORF">MM415A04091_0002</name>
    <name evidence="2" type="ORF">MM415B07853_0003</name>
</gene>
<dbReference type="EMBL" id="MT141754">
    <property type="protein sequence ID" value="QJA69985.1"/>
    <property type="molecule type" value="Genomic_DNA"/>
</dbReference>
<accession>A0A6M3JLI8</accession>
<evidence type="ECO:0000313" key="2">
    <source>
        <dbReference type="EMBL" id="QJA96621.1"/>
    </source>
</evidence>
<name>A0A6M3JLI8_9ZZZZ</name>